<keyword evidence="5" id="KW-0396">Initiation factor</keyword>
<dbReference type="PANTHER" id="PTHR12789">
    <property type="entry name" value="DENSITY-REGULATED PROTEIN HOMOLOG"/>
    <property type="match status" value="1"/>
</dbReference>
<dbReference type="InterPro" id="IPR001950">
    <property type="entry name" value="SUI1"/>
</dbReference>
<dbReference type="OrthoDB" id="9792915at2"/>
<dbReference type="STRING" id="529505.SAMN05421761_11438"/>
<dbReference type="CDD" id="cd11567">
    <property type="entry name" value="YciH_like"/>
    <property type="match status" value="1"/>
</dbReference>
<evidence type="ECO:0000256" key="3">
    <source>
        <dbReference type="ARBA" id="ARBA00022917"/>
    </source>
</evidence>
<dbReference type="InterPro" id="IPR036877">
    <property type="entry name" value="SUI1_dom_sf"/>
</dbReference>
<evidence type="ECO:0000313" key="6">
    <source>
        <dbReference type="Proteomes" id="UP000186026"/>
    </source>
</evidence>
<feature type="domain" description="SUI1" evidence="4">
    <location>
        <begin position="44"/>
        <end position="110"/>
    </location>
</feature>
<keyword evidence="3" id="KW-0648">Protein biosynthesis</keyword>
<evidence type="ECO:0000259" key="4">
    <source>
        <dbReference type="PROSITE" id="PS50296"/>
    </source>
</evidence>
<dbReference type="PIRSF" id="PIRSF037511">
    <property type="entry name" value="Transl_init_SUI1_pro"/>
    <property type="match status" value="1"/>
</dbReference>
<dbReference type="EMBL" id="FTOP01000014">
    <property type="protein sequence ID" value="SIT05969.1"/>
    <property type="molecule type" value="Genomic_DNA"/>
</dbReference>
<dbReference type="InterPro" id="IPR005872">
    <property type="entry name" value="SUI1_arc_bac"/>
</dbReference>
<dbReference type="GO" id="GO:0003729">
    <property type="term" value="F:mRNA binding"/>
    <property type="evidence" value="ECO:0007669"/>
    <property type="project" value="TreeGrafter"/>
</dbReference>
<proteinExistence type="inferred from homology"/>
<dbReference type="Pfam" id="PF01253">
    <property type="entry name" value="SUI1"/>
    <property type="match status" value="1"/>
</dbReference>
<dbReference type="InterPro" id="IPR050318">
    <property type="entry name" value="DENR/SUI1_TIF"/>
</dbReference>
<dbReference type="AlphaFoldDB" id="A0A1N7P6A4"/>
<dbReference type="GO" id="GO:0006417">
    <property type="term" value="P:regulation of translation"/>
    <property type="evidence" value="ECO:0007669"/>
    <property type="project" value="UniProtKB-KW"/>
</dbReference>
<dbReference type="PROSITE" id="PS50296">
    <property type="entry name" value="SUI1"/>
    <property type="match status" value="1"/>
</dbReference>
<dbReference type="Proteomes" id="UP000186026">
    <property type="component" value="Unassembled WGS sequence"/>
</dbReference>
<dbReference type="RefSeq" id="WP_076502446.1">
    <property type="nucleotide sequence ID" value="NZ_FTOP01000014.1"/>
</dbReference>
<gene>
    <name evidence="5" type="ORF">SAMN05421761_11438</name>
</gene>
<evidence type="ECO:0000313" key="5">
    <source>
        <dbReference type="EMBL" id="SIT05969.1"/>
    </source>
</evidence>
<dbReference type="GO" id="GO:0003743">
    <property type="term" value="F:translation initiation factor activity"/>
    <property type="evidence" value="ECO:0007669"/>
    <property type="project" value="UniProtKB-KW"/>
</dbReference>
<dbReference type="GO" id="GO:0002188">
    <property type="term" value="P:translation reinitiation"/>
    <property type="evidence" value="ECO:0007669"/>
    <property type="project" value="TreeGrafter"/>
</dbReference>
<keyword evidence="6" id="KW-1185">Reference proteome</keyword>
<dbReference type="PANTHER" id="PTHR12789:SF0">
    <property type="entry name" value="DENSITY-REGULATED PROTEIN"/>
    <property type="match status" value="1"/>
</dbReference>
<dbReference type="Gene3D" id="3.30.780.10">
    <property type="entry name" value="SUI1-like domain"/>
    <property type="match status" value="1"/>
</dbReference>
<protein>
    <submittedName>
        <fullName evidence="5">Translation initiation factor 1</fullName>
    </submittedName>
</protein>
<accession>A0A1N7P6A4</accession>
<dbReference type="SUPFAM" id="SSF55159">
    <property type="entry name" value="eIF1-like"/>
    <property type="match status" value="1"/>
</dbReference>
<name>A0A1N7P6A4_9BACT</name>
<keyword evidence="2" id="KW-0810">Translation regulation</keyword>
<dbReference type="GO" id="GO:0001731">
    <property type="term" value="P:formation of translation preinitiation complex"/>
    <property type="evidence" value="ECO:0007669"/>
    <property type="project" value="TreeGrafter"/>
</dbReference>
<reference evidence="6" key="1">
    <citation type="submission" date="2017-01" db="EMBL/GenBank/DDBJ databases">
        <authorList>
            <person name="Varghese N."/>
            <person name="Submissions S."/>
        </authorList>
    </citation>
    <scope>NUCLEOTIDE SEQUENCE [LARGE SCALE GENOMIC DNA]</scope>
    <source>
        <strain evidence="6">DSM 46698</strain>
    </source>
</reference>
<comment type="similarity">
    <text evidence="1">Belongs to the SUI1 family.</text>
</comment>
<evidence type="ECO:0000256" key="2">
    <source>
        <dbReference type="ARBA" id="ARBA00022845"/>
    </source>
</evidence>
<evidence type="ECO:0000256" key="1">
    <source>
        <dbReference type="ARBA" id="ARBA00005422"/>
    </source>
</evidence>
<sequence>MAKKKNNDWKKRDGVVYSTSDDFEFDSGDGEEFETLPPQRQSLKVMLDKKSRGGKQVTLIEGFIGSDDDLKELGKMLKNKCGVGGSAKDGEILIQGDHRDKILSILINAGYKAKKSGG</sequence>
<organism evidence="5 6">
    <name type="scientific">Belliella pelovolcani</name>
    <dbReference type="NCBI Taxonomy" id="529505"/>
    <lineage>
        <taxon>Bacteria</taxon>
        <taxon>Pseudomonadati</taxon>
        <taxon>Bacteroidota</taxon>
        <taxon>Cytophagia</taxon>
        <taxon>Cytophagales</taxon>
        <taxon>Cyclobacteriaceae</taxon>
        <taxon>Belliella</taxon>
    </lineage>
</organism>